<dbReference type="PANTHER" id="PTHR46260">
    <property type="entry name" value="RING-TYPE DOMAIN-CONTAINING PROTEIN"/>
    <property type="match status" value="1"/>
</dbReference>
<dbReference type="Pfam" id="PF24681">
    <property type="entry name" value="Kelch_KLHDC2_KLHL20_DRC7"/>
    <property type="match status" value="1"/>
</dbReference>
<dbReference type="EnsemblMetazoa" id="CapteT89390">
    <property type="protein sequence ID" value="CapteP89390"/>
    <property type="gene ID" value="CapteG89390"/>
</dbReference>
<dbReference type="SUPFAM" id="SSF117281">
    <property type="entry name" value="Kelch motif"/>
    <property type="match status" value="1"/>
</dbReference>
<dbReference type="EMBL" id="AMQN01014925">
    <property type="status" value="NOT_ANNOTATED_CDS"/>
    <property type="molecule type" value="Genomic_DNA"/>
</dbReference>
<evidence type="ECO:0000256" key="1">
    <source>
        <dbReference type="ARBA" id="ARBA00022441"/>
    </source>
</evidence>
<evidence type="ECO:0000256" key="2">
    <source>
        <dbReference type="ARBA" id="ARBA00022737"/>
    </source>
</evidence>
<evidence type="ECO:0000313" key="3">
    <source>
        <dbReference type="EMBL" id="ELT89282.1"/>
    </source>
</evidence>
<dbReference type="PANTHER" id="PTHR46260:SF3">
    <property type="entry name" value="RING-TYPE DOMAIN-CONTAINING PROTEIN"/>
    <property type="match status" value="1"/>
</dbReference>
<protein>
    <recommendedName>
        <fullName evidence="6">BACK domain-containing protein</fullName>
    </recommendedName>
</protein>
<dbReference type="Gene3D" id="2.120.10.80">
    <property type="entry name" value="Kelch-type beta propeller"/>
    <property type="match status" value="1"/>
</dbReference>
<name>R7TCT4_CAPTE</name>
<gene>
    <name evidence="3" type="ORF">CAPTEDRAFT_89390</name>
</gene>
<evidence type="ECO:0008006" key="6">
    <source>
        <dbReference type="Google" id="ProtNLM"/>
    </source>
</evidence>
<accession>R7TCT4</accession>
<sequence length="228" mass="25974">MSGGWSHNSVPQPDCCSFNVQNDQWVILPPMSTAREWHSSIYHKDHLYVVGGRGDTNKYLDTVESLDIKSLQWSHLPCLPRPLHTSYVVFFSNNLFVLGGCNPLWNSEVNEYDFKQEKWMARSPMPEKCEGGAAVSFDDHVYVVGGRNKSCMQFNPISDSWVFLHRPLFQHYCGPSLIWNAKILICGGEHEDSIEECSPLTDNAWSTSTLKMPKKGDMSFAVRIDYHP</sequence>
<dbReference type="Proteomes" id="UP000014760">
    <property type="component" value="Unassembled WGS sequence"/>
</dbReference>
<keyword evidence="2" id="KW-0677">Repeat</keyword>
<dbReference type="OMA" id="GHINSHE"/>
<dbReference type="SMART" id="SM00612">
    <property type="entry name" value="Kelch"/>
    <property type="match status" value="4"/>
</dbReference>
<dbReference type="OrthoDB" id="8185403at2759"/>
<dbReference type="AlphaFoldDB" id="R7TCT4"/>
<dbReference type="EMBL" id="KB311427">
    <property type="protein sequence ID" value="ELT89282.1"/>
    <property type="molecule type" value="Genomic_DNA"/>
</dbReference>
<organism evidence="3">
    <name type="scientific">Capitella teleta</name>
    <name type="common">Polychaete worm</name>
    <dbReference type="NCBI Taxonomy" id="283909"/>
    <lineage>
        <taxon>Eukaryota</taxon>
        <taxon>Metazoa</taxon>
        <taxon>Spiralia</taxon>
        <taxon>Lophotrochozoa</taxon>
        <taxon>Annelida</taxon>
        <taxon>Polychaeta</taxon>
        <taxon>Sedentaria</taxon>
        <taxon>Scolecida</taxon>
        <taxon>Capitellidae</taxon>
        <taxon>Capitella</taxon>
    </lineage>
</organism>
<dbReference type="HOGENOM" id="CLU_081083_0_0_1"/>
<dbReference type="InterPro" id="IPR051746">
    <property type="entry name" value="Kelch_domain_containing_8"/>
</dbReference>
<proteinExistence type="predicted"/>
<dbReference type="InterPro" id="IPR015915">
    <property type="entry name" value="Kelch-typ_b-propeller"/>
</dbReference>
<evidence type="ECO:0000313" key="4">
    <source>
        <dbReference type="EnsemblMetazoa" id="CapteP89390"/>
    </source>
</evidence>
<keyword evidence="5" id="KW-1185">Reference proteome</keyword>
<reference evidence="3 5" key="2">
    <citation type="journal article" date="2013" name="Nature">
        <title>Insights into bilaterian evolution from three spiralian genomes.</title>
        <authorList>
            <person name="Simakov O."/>
            <person name="Marletaz F."/>
            <person name="Cho S.J."/>
            <person name="Edsinger-Gonzales E."/>
            <person name="Havlak P."/>
            <person name="Hellsten U."/>
            <person name="Kuo D.H."/>
            <person name="Larsson T."/>
            <person name="Lv J."/>
            <person name="Arendt D."/>
            <person name="Savage R."/>
            <person name="Osoegawa K."/>
            <person name="de Jong P."/>
            <person name="Grimwood J."/>
            <person name="Chapman J.A."/>
            <person name="Shapiro H."/>
            <person name="Aerts A."/>
            <person name="Otillar R.P."/>
            <person name="Terry A.Y."/>
            <person name="Boore J.L."/>
            <person name="Grigoriev I.V."/>
            <person name="Lindberg D.R."/>
            <person name="Seaver E.C."/>
            <person name="Weisblat D.A."/>
            <person name="Putnam N.H."/>
            <person name="Rokhsar D.S."/>
        </authorList>
    </citation>
    <scope>NUCLEOTIDE SEQUENCE</scope>
    <source>
        <strain evidence="3 5">I ESC-2004</strain>
    </source>
</reference>
<dbReference type="STRING" id="283909.R7TCT4"/>
<dbReference type="InterPro" id="IPR006652">
    <property type="entry name" value="Kelch_1"/>
</dbReference>
<evidence type="ECO:0000313" key="5">
    <source>
        <dbReference type="Proteomes" id="UP000014760"/>
    </source>
</evidence>
<reference evidence="4" key="3">
    <citation type="submission" date="2015-06" db="UniProtKB">
        <authorList>
            <consortium name="EnsemblMetazoa"/>
        </authorList>
    </citation>
    <scope>IDENTIFICATION</scope>
</reference>
<keyword evidence="1" id="KW-0880">Kelch repeat</keyword>
<reference evidence="5" key="1">
    <citation type="submission" date="2012-12" db="EMBL/GenBank/DDBJ databases">
        <authorList>
            <person name="Hellsten U."/>
            <person name="Grimwood J."/>
            <person name="Chapman J.A."/>
            <person name="Shapiro H."/>
            <person name="Aerts A."/>
            <person name="Otillar R.P."/>
            <person name="Terry A.Y."/>
            <person name="Boore J.L."/>
            <person name="Simakov O."/>
            <person name="Marletaz F."/>
            <person name="Cho S.-J."/>
            <person name="Edsinger-Gonzales E."/>
            <person name="Havlak P."/>
            <person name="Kuo D.-H."/>
            <person name="Larsson T."/>
            <person name="Lv J."/>
            <person name="Arendt D."/>
            <person name="Savage R."/>
            <person name="Osoegawa K."/>
            <person name="de Jong P."/>
            <person name="Lindberg D.R."/>
            <person name="Seaver E.C."/>
            <person name="Weisblat D.A."/>
            <person name="Putnam N.H."/>
            <person name="Grigoriev I.V."/>
            <person name="Rokhsar D.S."/>
        </authorList>
    </citation>
    <scope>NUCLEOTIDE SEQUENCE</scope>
    <source>
        <strain evidence="5">I ESC-2004</strain>
    </source>
</reference>